<evidence type="ECO:0000313" key="3">
    <source>
        <dbReference type="Proteomes" id="UP001317085"/>
    </source>
</evidence>
<name>A0ABT0ELD7_9PSED</name>
<sequence>MAIRLSREERAAGSRRGATSLPMLSPEFLKEEDAAYWAHTRIGAKRDREYGGVIVRGATGKYLATEPVPGEKQEFDLLKVLAVGADGFYQQPKGYTCVASYHSHPAIHAQVARDDPSMDERMVKAFVNFFSSADFFYDVNERQFFPAAYLSGPDGSLMRYAPSGSPRERSFALWIGAGKPAGNAVGVYGPFSEFVKKLSTLGELSLIVPTALWGGSIGTVPADWVVFEPFTSNAVTRQPLFTALLGSAEAAVSAAQRHAPTTPDRRTFGVVLKHLTDERYVATFPEEARPPLFAAAGLFPERAPGKLKLPSNFRLEALYYRSKPEPTDIPENEPWLYATFPTPAELVAAITQSEATQDIQNSSRGLRLYIQTSDDALLVLKVPLASDAGGLVKEGRDGLLDDNGAQAALKAGTLSPRDYVRRVIAATALSVVEAGLLWRTVGAVDNRSAVLNGFHQAVLSPPFIGAHDAAVYAHEQIGSRRDRAYGGYILKDKDGRFFITQPQASDPNPFAHKLFFSADIPGPLIPPEPYFVHGRYGSHPALSMVDPGWVKQRDWTREDALINLQIFDAAELHDVIQSGRPAYLSGAEDCLLAYTPSGSAQEALLLTATAPKPGGSVAQKRMDSGFFKPALWVARLAETADLRVVQGNPLWGPRSPIYKDWTPSFDYAPRLGAPDYATYGALFSTADEAARDLHARVHGRNLPEQAYFGFILKHKETAHYVATEVVGVNQQAKLFNLNSVFAPTQASDYRFPDGFVLCGLFRSQQWQPSGLSASSAWLTRYFVMPMVLYEAIYESKRRGAKYNSGRNLPVYFSTQEGALLRFVPLPFNVGSGGPVESAFEAASTALASGQKTTQTFVREWANGGELDVVRTSQCWDKHGRVPRTWSGYENLTRRRVGPAFANPDDAARYAAAIVGEGRRRTYGGVLLRLPDGLFVATDPLVVPPQGFALNWIYPESAITQGLYPPGSTIVARYRSVLRQETQILLSATQKAVYQSMLPTSVLSDLLRRKVHIKREYLFGPEGVILSYQLTGSPEEDALKPTLAALNLVREDVADNQIERQLRSGALAPVDFVTQVAKAGDLQVVNGNHLWGYPRRLSAPFVPNVVSQAALAIKQVFADAPCSPIFTQAYDAVRYAQRLSSPQAQLRFGYVLKDARKHAYMTTLPLVRGDYTRFEQVFVDGLLPQGYTLEGLYLCASTLAIAPTNDAMALSFFSPQALANGVNFVSSLAGNGALPLYLLCADGALLRYSFTKNGRQSLNALNAEARTLEPKLLAGTATVADYVRGLATQGELYVRVRSAVWGKEQAVTAQWQPNAAPWSVQDNPHFLSFCGPLFNHADDAARWAEKQLGSFKGREYLGAVLAPPKGRGFVALEPVEDRRAWLADTISQLFWFGHLGFDITPDHPLFFYTIKALQAFYKVIPLRLNLPSLDQRLLDNFADQNDLRLYLDIIGSNRPVADSVYLSCRGGALLKYVPGFTEDETRLLSVDASPLPSVLVSGLREAGMLAVLETDAFWTRPGALGAEWQVKDVLAEPDPQDVLYGRDKDEL</sequence>
<dbReference type="InterPro" id="IPR025479">
    <property type="entry name" value="DUF4329"/>
</dbReference>
<dbReference type="RefSeq" id="WP_247404498.1">
    <property type="nucleotide sequence ID" value="NZ_JAKNRV010000223.1"/>
</dbReference>
<proteinExistence type="predicted"/>
<reference evidence="2 3" key="1">
    <citation type="submission" date="2022-02" db="EMBL/GenBank/DDBJ databases">
        <title>Comparative genomics of the first Antarctic Pseudomonas spp. capable of biotransforming 2,4,6-Trinitrotoluene.</title>
        <authorList>
            <person name="Cabrera M.A."/>
            <person name="Marquez S.L."/>
            <person name="Perez-Donoso J.M."/>
        </authorList>
    </citation>
    <scope>NUCLEOTIDE SEQUENCE [LARGE SCALE GENOMIC DNA]</scope>
    <source>
        <strain evidence="2 3">TNT11</strain>
    </source>
</reference>
<evidence type="ECO:0000313" key="2">
    <source>
        <dbReference type="EMBL" id="MCK1786544.1"/>
    </source>
</evidence>
<dbReference type="EMBL" id="JAKNRV010000223">
    <property type="protein sequence ID" value="MCK1786544.1"/>
    <property type="molecule type" value="Genomic_DNA"/>
</dbReference>
<protein>
    <submittedName>
        <fullName evidence="2">DUF4329 domain-containing protein</fullName>
    </submittedName>
</protein>
<accession>A0ABT0ELD7</accession>
<feature type="domain" description="DUF4329" evidence="1">
    <location>
        <begin position="33"/>
        <end position="165"/>
    </location>
</feature>
<organism evidence="2 3">
    <name type="scientific">Pseudomonas emilianonis</name>
    <dbReference type="NCBI Taxonomy" id="2915812"/>
    <lineage>
        <taxon>Bacteria</taxon>
        <taxon>Pseudomonadati</taxon>
        <taxon>Pseudomonadota</taxon>
        <taxon>Gammaproteobacteria</taxon>
        <taxon>Pseudomonadales</taxon>
        <taxon>Pseudomonadaceae</taxon>
        <taxon>Pseudomonas</taxon>
    </lineage>
</organism>
<comment type="caution">
    <text evidence="2">The sequence shown here is derived from an EMBL/GenBank/DDBJ whole genome shotgun (WGS) entry which is preliminary data.</text>
</comment>
<evidence type="ECO:0000259" key="1">
    <source>
        <dbReference type="Pfam" id="PF14220"/>
    </source>
</evidence>
<dbReference type="Pfam" id="PF14220">
    <property type="entry name" value="DUF4329"/>
    <property type="match status" value="1"/>
</dbReference>
<gene>
    <name evidence="2" type="ORF">L9Z73_19980</name>
</gene>
<dbReference type="Proteomes" id="UP001317085">
    <property type="component" value="Unassembled WGS sequence"/>
</dbReference>
<keyword evidence="3" id="KW-1185">Reference proteome</keyword>